<accession>A0A0K2VBE5</accession>
<organism evidence="1">
    <name type="scientific">Lepeophtheirus salmonis</name>
    <name type="common">Salmon louse</name>
    <name type="synonym">Caligus salmonis</name>
    <dbReference type="NCBI Taxonomy" id="72036"/>
    <lineage>
        <taxon>Eukaryota</taxon>
        <taxon>Metazoa</taxon>
        <taxon>Ecdysozoa</taxon>
        <taxon>Arthropoda</taxon>
        <taxon>Crustacea</taxon>
        <taxon>Multicrustacea</taxon>
        <taxon>Hexanauplia</taxon>
        <taxon>Copepoda</taxon>
        <taxon>Siphonostomatoida</taxon>
        <taxon>Caligidae</taxon>
        <taxon>Lepeophtheirus</taxon>
    </lineage>
</organism>
<evidence type="ECO:0000313" key="1">
    <source>
        <dbReference type="EMBL" id="CDW47256.1"/>
    </source>
</evidence>
<sequence>MLYFWRRCSVSKEFGDFCIPSGYVVR</sequence>
<protein>
    <submittedName>
        <fullName evidence="1">Uncharacterized protein</fullName>
    </submittedName>
</protein>
<dbReference type="EMBL" id="HACA01029895">
    <property type="protein sequence ID" value="CDW47256.1"/>
    <property type="molecule type" value="Transcribed_RNA"/>
</dbReference>
<proteinExistence type="predicted"/>
<name>A0A0K2VBE5_LEPSM</name>
<dbReference type="AlphaFoldDB" id="A0A0K2VBE5"/>
<reference evidence="1" key="1">
    <citation type="submission" date="2014-05" db="EMBL/GenBank/DDBJ databases">
        <authorList>
            <person name="Chronopoulou M."/>
        </authorList>
    </citation>
    <scope>NUCLEOTIDE SEQUENCE</scope>
    <source>
        <tissue evidence="1">Whole organism</tissue>
    </source>
</reference>